<evidence type="ECO:0000256" key="1">
    <source>
        <dbReference type="SAM" id="MobiDB-lite"/>
    </source>
</evidence>
<reference evidence="3 4" key="1">
    <citation type="submission" date="2019-06" db="EMBL/GenBank/DDBJ databases">
        <title>Whole genome shotgun sequence of Glutamicibacter uratoxydans NBRC 15515.</title>
        <authorList>
            <person name="Hosoyama A."/>
            <person name="Uohara A."/>
            <person name="Ohji S."/>
            <person name="Ichikawa N."/>
        </authorList>
    </citation>
    <scope>NUCLEOTIDE SEQUENCE [LARGE SCALE GENOMIC DNA]</scope>
    <source>
        <strain evidence="3 4">NBRC 15515</strain>
    </source>
</reference>
<dbReference type="Pfam" id="PF14110">
    <property type="entry name" value="DUF4282"/>
    <property type="match status" value="1"/>
</dbReference>
<dbReference type="AlphaFoldDB" id="A0A4Y4DKX0"/>
<accession>A0A4Y4DKX0</accession>
<comment type="caution">
    <text evidence="3">The sequence shown here is derived from an EMBL/GenBank/DDBJ whole genome shotgun (WGS) entry which is preliminary data.</text>
</comment>
<dbReference type="EMBL" id="BJNY01000004">
    <property type="protein sequence ID" value="GED05243.1"/>
    <property type="molecule type" value="Genomic_DNA"/>
</dbReference>
<dbReference type="Proteomes" id="UP000316612">
    <property type="component" value="Unassembled WGS sequence"/>
</dbReference>
<keyword evidence="4" id="KW-1185">Reference proteome</keyword>
<proteinExistence type="predicted"/>
<feature type="compositionally biased region" description="Pro residues" evidence="1">
    <location>
        <begin position="104"/>
        <end position="118"/>
    </location>
</feature>
<keyword evidence="2" id="KW-0472">Membrane</keyword>
<sequence>MKALFDISFTKFVTPSILKVLYILFMIGLGIMYIVIVVAAFYESTGMGLATMFIFGPLVVLVYLALIRASLESLIAQIRTAENTAELVRLSGGSASGFDQPGPGSYPGPQAGPNPGPNSGPQNPYQH</sequence>
<dbReference type="InterPro" id="IPR025557">
    <property type="entry name" value="DUF4282"/>
</dbReference>
<feature type="transmembrane region" description="Helical" evidence="2">
    <location>
        <begin position="48"/>
        <end position="67"/>
    </location>
</feature>
<dbReference type="OrthoDB" id="3261033at2"/>
<evidence type="ECO:0000313" key="3">
    <source>
        <dbReference type="EMBL" id="GED05243.1"/>
    </source>
</evidence>
<evidence type="ECO:0000256" key="2">
    <source>
        <dbReference type="SAM" id="Phobius"/>
    </source>
</evidence>
<feature type="transmembrane region" description="Helical" evidence="2">
    <location>
        <begin position="20"/>
        <end position="42"/>
    </location>
</feature>
<gene>
    <name evidence="3" type="ORF">AUR04nite_07750</name>
</gene>
<name>A0A4Y4DKX0_GLUUR</name>
<keyword evidence="2" id="KW-0812">Transmembrane</keyword>
<feature type="region of interest" description="Disordered" evidence="1">
    <location>
        <begin position="92"/>
        <end position="127"/>
    </location>
</feature>
<organism evidence="3 4">
    <name type="scientific">Glutamicibacter uratoxydans</name>
    <name type="common">Arthrobacter uratoxydans</name>
    <dbReference type="NCBI Taxonomy" id="43667"/>
    <lineage>
        <taxon>Bacteria</taxon>
        <taxon>Bacillati</taxon>
        <taxon>Actinomycetota</taxon>
        <taxon>Actinomycetes</taxon>
        <taxon>Micrococcales</taxon>
        <taxon>Micrococcaceae</taxon>
        <taxon>Glutamicibacter</taxon>
    </lineage>
</organism>
<dbReference type="RefSeq" id="WP_141362129.1">
    <property type="nucleotide sequence ID" value="NZ_BAAAJL010000001.1"/>
</dbReference>
<evidence type="ECO:0008006" key="5">
    <source>
        <dbReference type="Google" id="ProtNLM"/>
    </source>
</evidence>
<keyword evidence="2" id="KW-1133">Transmembrane helix</keyword>
<protein>
    <recommendedName>
        <fullName evidence="5">DUF4282 domain-containing protein</fullName>
    </recommendedName>
</protein>
<evidence type="ECO:0000313" key="4">
    <source>
        <dbReference type="Proteomes" id="UP000316612"/>
    </source>
</evidence>